<dbReference type="PANTHER" id="PTHR42755:SF1">
    <property type="entry name" value="3-DEOXY-D-MANNO-OCTULOSONIC ACID TRANSFERASE, MITOCHONDRIAL-RELATED"/>
    <property type="match status" value="1"/>
</dbReference>
<name>A0A516GN21_9FLAO</name>
<dbReference type="KEGG" id="fop:FNB79_02510"/>
<comment type="pathway">
    <text evidence="1 8">Bacterial outer membrane biogenesis; LPS core biosynthesis.</text>
</comment>
<keyword evidence="11" id="KW-1185">Reference proteome</keyword>
<dbReference type="Gene3D" id="3.40.50.2000">
    <property type="entry name" value="Glycogen Phosphorylase B"/>
    <property type="match status" value="1"/>
</dbReference>
<sequence>MRILYNIGIFLAHYLLQVIGLFNLKIKSGVIGRKETFEILKRTIALTDKTLWFHCASLGEYEQGLPVFSAIKTLYPKHKVVLSFFSPSGYEIRKNSPIADCVVYLPLDSKSNAKLFLDLVHPELTVFVKYDIWPNLLNALKRRQARAILISALFRKEQIFFKAYGGFMKNALFAFEHIFTQDARSKDLLNAIHYNSVSISGDTRFDRVSSQLQIDNTLNFIAQFKQDNFCLVAGSTWPEDEKLLVNYINNEAPVNVKFIIAPHNIKSNQIHQLKQNLKVNTVLYSEYDMNTISKATVFIIDTIGILTKIYNYADIAYVGGAVGTTGLHNTLEPAVFGIPIIIGNHFEKFPEAKAMLDHKGLFSISNQTQLNQVINQLTQDENVRKTAGAKNALYINKNKGAVNTIKTHLSKKV</sequence>
<dbReference type="OrthoDB" id="9789797at2"/>
<dbReference type="AlphaFoldDB" id="A0A516GN21"/>
<keyword evidence="4 8" id="KW-0808">Transferase</keyword>
<comment type="function">
    <text evidence="8">Involved in lipopolysaccharide (LPS) biosynthesis. Catalyzes the transfer of 3-deoxy-D-manno-octulosonate (Kdo) residue(s) from CMP-Kdo to lipid IV(A), the tetraacyldisaccharide-1,4'-bisphosphate precursor of lipid A.</text>
</comment>
<dbReference type="GO" id="GO:0009244">
    <property type="term" value="P:lipopolysaccharide core region biosynthetic process"/>
    <property type="evidence" value="ECO:0007669"/>
    <property type="project" value="UniProtKB-UniRule"/>
</dbReference>
<evidence type="ECO:0000313" key="10">
    <source>
        <dbReference type="EMBL" id="QDO92893.1"/>
    </source>
</evidence>
<evidence type="ECO:0000259" key="9">
    <source>
        <dbReference type="Pfam" id="PF04413"/>
    </source>
</evidence>
<proteinExistence type="inferred from homology"/>
<keyword evidence="8" id="KW-1003">Cell membrane</keyword>
<evidence type="ECO:0000256" key="6">
    <source>
        <dbReference type="ARBA" id="ARBA00049183"/>
    </source>
</evidence>
<dbReference type="UniPathway" id="UPA00958"/>
<keyword evidence="8" id="KW-0448">Lipopolysaccharide biosynthesis</keyword>
<evidence type="ECO:0000256" key="7">
    <source>
        <dbReference type="PIRSR" id="PIRSR639901-1"/>
    </source>
</evidence>
<evidence type="ECO:0000313" key="11">
    <source>
        <dbReference type="Proteomes" id="UP000319209"/>
    </source>
</evidence>
<dbReference type="EC" id="2.4.99.12" evidence="2 8"/>
<dbReference type="PANTHER" id="PTHR42755">
    <property type="entry name" value="3-DEOXY-MANNO-OCTULOSONATE CYTIDYLYLTRANSFERASE"/>
    <property type="match status" value="1"/>
</dbReference>
<feature type="domain" description="3-deoxy-D-manno-octulosonic-acid transferase N-terminal" evidence="9">
    <location>
        <begin position="40"/>
        <end position="206"/>
    </location>
</feature>
<accession>A0A516GN21</accession>
<evidence type="ECO:0000256" key="2">
    <source>
        <dbReference type="ARBA" id="ARBA00012621"/>
    </source>
</evidence>
<dbReference type="Pfam" id="PF04413">
    <property type="entry name" value="Glycos_transf_N"/>
    <property type="match status" value="1"/>
</dbReference>
<dbReference type="RefSeq" id="WP_143379801.1">
    <property type="nucleotide sequence ID" value="NZ_CP041637.1"/>
</dbReference>
<comment type="similarity">
    <text evidence="8">Belongs to the glycosyltransferase group 1 family.</text>
</comment>
<evidence type="ECO:0000256" key="4">
    <source>
        <dbReference type="ARBA" id="ARBA00022679"/>
    </source>
</evidence>
<dbReference type="Gene3D" id="3.40.50.11720">
    <property type="entry name" value="3-Deoxy-D-manno-octulosonic-acid transferase, N-terminal domain"/>
    <property type="match status" value="1"/>
</dbReference>
<dbReference type="GO" id="GO:0043842">
    <property type="term" value="F:Kdo transferase activity"/>
    <property type="evidence" value="ECO:0007669"/>
    <property type="project" value="UniProtKB-EC"/>
</dbReference>
<dbReference type="InterPro" id="IPR038107">
    <property type="entry name" value="Glycos_transf_N_sf"/>
</dbReference>
<gene>
    <name evidence="10" type="ORF">FNB79_02510</name>
</gene>
<feature type="active site" description="Proton acceptor" evidence="7">
    <location>
        <position position="60"/>
    </location>
</feature>
<dbReference type="InterPro" id="IPR039901">
    <property type="entry name" value="Kdotransferase"/>
</dbReference>
<evidence type="ECO:0000256" key="1">
    <source>
        <dbReference type="ARBA" id="ARBA00004713"/>
    </source>
</evidence>
<evidence type="ECO:0000256" key="3">
    <source>
        <dbReference type="ARBA" id="ARBA00019077"/>
    </source>
</evidence>
<dbReference type="Proteomes" id="UP000319209">
    <property type="component" value="Chromosome"/>
</dbReference>
<dbReference type="GO" id="GO:0005886">
    <property type="term" value="C:plasma membrane"/>
    <property type="evidence" value="ECO:0007669"/>
    <property type="project" value="UniProtKB-SubCell"/>
</dbReference>
<comment type="catalytic activity">
    <reaction evidence="6 8">
        <text>lipid IVA (E. coli) + CMP-3-deoxy-beta-D-manno-octulosonate = alpha-Kdo-(2-&gt;6)-lipid IVA (E. coli) + CMP + H(+)</text>
        <dbReference type="Rhea" id="RHEA:28066"/>
        <dbReference type="ChEBI" id="CHEBI:15378"/>
        <dbReference type="ChEBI" id="CHEBI:58603"/>
        <dbReference type="ChEBI" id="CHEBI:60364"/>
        <dbReference type="ChEBI" id="CHEBI:60377"/>
        <dbReference type="ChEBI" id="CHEBI:85987"/>
        <dbReference type="EC" id="2.4.99.12"/>
    </reaction>
</comment>
<dbReference type="GO" id="GO:0009245">
    <property type="term" value="P:lipid A biosynthetic process"/>
    <property type="evidence" value="ECO:0007669"/>
    <property type="project" value="TreeGrafter"/>
</dbReference>
<organism evidence="10 11">
    <name type="scientific">Formosa sediminum</name>
    <dbReference type="NCBI Taxonomy" id="2594004"/>
    <lineage>
        <taxon>Bacteria</taxon>
        <taxon>Pseudomonadati</taxon>
        <taxon>Bacteroidota</taxon>
        <taxon>Flavobacteriia</taxon>
        <taxon>Flavobacteriales</taxon>
        <taxon>Flavobacteriaceae</taxon>
        <taxon>Formosa</taxon>
    </lineage>
</organism>
<evidence type="ECO:0000256" key="5">
    <source>
        <dbReference type="ARBA" id="ARBA00031445"/>
    </source>
</evidence>
<dbReference type="EMBL" id="CP041637">
    <property type="protein sequence ID" value="QDO92893.1"/>
    <property type="molecule type" value="Genomic_DNA"/>
</dbReference>
<dbReference type="InterPro" id="IPR007507">
    <property type="entry name" value="Glycos_transf_N"/>
</dbReference>
<evidence type="ECO:0000256" key="8">
    <source>
        <dbReference type="RuleBase" id="RU365103"/>
    </source>
</evidence>
<keyword evidence="8" id="KW-0472">Membrane</keyword>
<protein>
    <recommendedName>
        <fullName evidence="3 8">3-deoxy-D-manno-octulosonic acid transferase</fullName>
        <shortName evidence="8">Kdo transferase</shortName>
        <ecNumber evidence="2 8">2.4.99.12</ecNumber>
    </recommendedName>
    <alternativeName>
        <fullName evidence="5 8">Lipid IV(A) 3-deoxy-D-manno-octulosonic acid transferase</fullName>
    </alternativeName>
</protein>
<reference evidence="10 11" key="1">
    <citation type="submission" date="2019-07" db="EMBL/GenBank/DDBJ databases">
        <title>Genome sequencing for Formosa sp. PS13.</title>
        <authorList>
            <person name="Park S.-J."/>
        </authorList>
    </citation>
    <scope>NUCLEOTIDE SEQUENCE [LARGE SCALE GENOMIC DNA]</scope>
    <source>
        <strain evidence="10 11">PS13</strain>
    </source>
</reference>
<comment type="subcellular location">
    <subcellularLocation>
        <location evidence="8">Cell membrane</location>
    </subcellularLocation>
</comment>